<dbReference type="CDD" id="cd02022">
    <property type="entry name" value="DPCK"/>
    <property type="match status" value="1"/>
</dbReference>
<dbReference type="PATRIC" id="fig|2041.4.peg.2131"/>
<dbReference type="UniPathway" id="UPA00241">
    <property type="reaction ID" value="UER00356"/>
</dbReference>
<dbReference type="InterPro" id="IPR001977">
    <property type="entry name" value="Depp_CoAkinase"/>
</dbReference>
<dbReference type="EMBL" id="CP011502">
    <property type="protein sequence ID" value="ALX05045.1"/>
    <property type="molecule type" value="Genomic_DNA"/>
</dbReference>
<keyword evidence="11" id="KW-1185">Reference proteome</keyword>
<dbReference type="OrthoDB" id="9812943at2"/>
<keyword evidence="2 8" id="KW-0963">Cytoplasm</keyword>
<reference evidence="10 11" key="1">
    <citation type="journal article" date="1991" name="Int. J. Syst. Bacteriol.">
        <title>Description of the erythromycin-producing bacterium Arthrobacter sp. strain NRRL B-3381 as Aeromicrobium erythreum gen. nov., sp. nov.</title>
        <authorList>
            <person name="Miller E.S."/>
            <person name="Woese C.R."/>
            <person name="Brenner S."/>
        </authorList>
    </citation>
    <scope>NUCLEOTIDE SEQUENCE [LARGE SCALE GENOMIC DNA]</scope>
    <source>
        <strain evidence="10 11">AR18</strain>
    </source>
</reference>
<comment type="function">
    <text evidence="8">Catalyzes the phosphorylation of the 3'-hydroxyl group of dephosphocoenzyme A to form coenzyme A.</text>
</comment>
<evidence type="ECO:0000313" key="10">
    <source>
        <dbReference type="EMBL" id="ALX05045.1"/>
    </source>
</evidence>
<evidence type="ECO:0000256" key="4">
    <source>
        <dbReference type="ARBA" id="ARBA00022741"/>
    </source>
</evidence>
<dbReference type="Proteomes" id="UP000067689">
    <property type="component" value="Chromosome"/>
</dbReference>
<dbReference type="NCBIfam" id="NF002879">
    <property type="entry name" value="PRK03333.1"/>
    <property type="match status" value="1"/>
</dbReference>
<dbReference type="SUPFAM" id="SSF52540">
    <property type="entry name" value="P-loop containing nucleoside triphosphate hydrolases"/>
    <property type="match status" value="1"/>
</dbReference>
<dbReference type="STRING" id="2041.AERYTH_10195"/>
<dbReference type="EC" id="2.7.1.24" evidence="8 9"/>
<comment type="pathway">
    <text evidence="8">Cofactor biosynthesis; coenzyme A biosynthesis; CoA from (R)-pantothenate: step 5/5.</text>
</comment>
<evidence type="ECO:0000256" key="9">
    <source>
        <dbReference type="NCBIfam" id="TIGR00152"/>
    </source>
</evidence>
<evidence type="ECO:0000256" key="2">
    <source>
        <dbReference type="ARBA" id="ARBA00022490"/>
    </source>
</evidence>
<accession>A0A0U4CI26</accession>
<evidence type="ECO:0000256" key="6">
    <source>
        <dbReference type="ARBA" id="ARBA00022840"/>
    </source>
</evidence>
<dbReference type="PANTHER" id="PTHR10695">
    <property type="entry name" value="DEPHOSPHO-COA KINASE-RELATED"/>
    <property type="match status" value="1"/>
</dbReference>
<dbReference type="Pfam" id="PF01121">
    <property type="entry name" value="CoaE"/>
    <property type="match status" value="1"/>
</dbReference>
<sequence>MTLHVGLTGGIGSGKSTVSARLAELGAVVVDYDLLAREAVEPGTPGLAAIRERFGDTVVAADGSLDRPALGAVVFADEAARRDLEAITHPAIRDLAAARVAAAPDDAVVVHDHPLLVEMGMAAACDVVVVVDLPPELQVRRLVEQRGMAEDDARARLAAQTSRERRLEAADEVLDNQGSREDLLAAVDALWARLTSDR</sequence>
<proteinExistence type="inferred from homology"/>
<dbReference type="GO" id="GO:0005524">
    <property type="term" value="F:ATP binding"/>
    <property type="evidence" value="ECO:0007669"/>
    <property type="project" value="UniProtKB-UniRule"/>
</dbReference>
<evidence type="ECO:0000256" key="7">
    <source>
        <dbReference type="ARBA" id="ARBA00022993"/>
    </source>
</evidence>
<feature type="binding site" evidence="8">
    <location>
        <begin position="12"/>
        <end position="17"/>
    </location>
    <ligand>
        <name>ATP</name>
        <dbReference type="ChEBI" id="CHEBI:30616"/>
    </ligand>
</feature>
<dbReference type="GO" id="GO:0005737">
    <property type="term" value="C:cytoplasm"/>
    <property type="evidence" value="ECO:0007669"/>
    <property type="project" value="UniProtKB-SubCell"/>
</dbReference>
<keyword evidence="5 8" id="KW-0418">Kinase</keyword>
<keyword evidence="7 8" id="KW-0173">Coenzyme A biosynthesis</keyword>
<dbReference type="GO" id="GO:0015937">
    <property type="term" value="P:coenzyme A biosynthetic process"/>
    <property type="evidence" value="ECO:0007669"/>
    <property type="project" value="UniProtKB-UniRule"/>
</dbReference>
<dbReference type="KEGG" id="aer:AERYTH_10195"/>
<gene>
    <name evidence="8" type="primary">coaE</name>
    <name evidence="10" type="ORF">AERYTH_10195</name>
</gene>
<evidence type="ECO:0000256" key="8">
    <source>
        <dbReference type="HAMAP-Rule" id="MF_00376"/>
    </source>
</evidence>
<dbReference type="Gene3D" id="3.40.50.300">
    <property type="entry name" value="P-loop containing nucleotide triphosphate hydrolases"/>
    <property type="match status" value="1"/>
</dbReference>
<comment type="catalytic activity">
    <reaction evidence="8">
        <text>3'-dephospho-CoA + ATP = ADP + CoA + H(+)</text>
        <dbReference type="Rhea" id="RHEA:18245"/>
        <dbReference type="ChEBI" id="CHEBI:15378"/>
        <dbReference type="ChEBI" id="CHEBI:30616"/>
        <dbReference type="ChEBI" id="CHEBI:57287"/>
        <dbReference type="ChEBI" id="CHEBI:57328"/>
        <dbReference type="ChEBI" id="CHEBI:456216"/>
        <dbReference type="EC" id="2.7.1.24"/>
    </reaction>
</comment>
<name>A0A0U4CI26_9ACTN</name>
<dbReference type="GO" id="GO:0004140">
    <property type="term" value="F:dephospho-CoA kinase activity"/>
    <property type="evidence" value="ECO:0007669"/>
    <property type="project" value="UniProtKB-UniRule"/>
</dbReference>
<evidence type="ECO:0000256" key="1">
    <source>
        <dbReference type="ARBA" id="ARBA00009018"/>
    </source>
</evidence>
<dbReference type="InterPro" id="IPR027417">
    <property type="entry name" value="P-loop_NTPase"/>
</dbReference>
<keyword evidence="6 8" id="KW-0067">ATP-binding</keyword>
<evidence type="ECO:0000256" key="3">
    <source>
        <dbReference type="ARBA" id="ARBA00022679"/>
    </source>
</evidence>
<keyword evidence="4 8" id="KW-0547">Nucleotide-binding</keyword>
<dbReference type="PANTHER" id="PTHR10695:SF46">
    <property type="entry name" value="BIFUNCTIONAL COENZYME A SYNTHASE-RELATED"/>
    <property type="match status" value="1"/>
</dbReference>
<protein>
    <recommendedName>
        <fullName evidence="8 9">Dephospho-CoA kinase</fullName>
        <ecNumber evidence="8 9">2.7.1.24</ecNumber>
    </recommendedName>
    <alternativeName>
        <fullName evidence="8">Dephosphocoenzyme A kinase</fullName>
    </alternativeName>
</protein>
<dbReference type="PROSITE" id="PS51219">
    <property type="entry name" value="DPCK"/>
    <property type="match status" value="1"/>
</dbReference>
<organism evidence="10 11">
    <name type="scientific">Aeromicrobium erythreum</name>
    <dbReference type="NCBI Taxonomy" id="2041"/>
    <lineage>
        <taxon>Bacteria</taxon>
        <taxon>Bacillati</taxon>
        <taxon>Actinomycetota</taxon>
        <taxon>Actinomycetes</taxon>
        <taxon>Propionibacteriales</taxon>
        <taxon>Nocardioidaceae</taxon>
        <taxon>Aeromicrobium</taxon>
    </lineage>
</organism>
<comment type="subcellular location">
    <subcellularLocation>
        <location evidence="8">Cytoplasm</location>
    </subcellularLocation>
</comment>
<dbReference type="FunFam" id="3.40.50.300:FF:000991">
    <property type="entry name" value="Dephospho-CoA kinase"/>
    <property type="match status" value="1"/>
</dbReference>
<evidence type="ECO:0000313" key="11">
    <source>
        <dbReference type="Proteomes" id="UP000067689"/>
    </source>
</evidence>
<evidence type="ECO:0000256" key="5">
    <source>
        <dbReference type="ARBA" id="ARBA00022777"/>
    </source>
</evidence>
<dbReference type="HAMAP" id="MF_00376">
    <property type="entry name" value="Dephospho_CoA_kinase"/>
    <property type="match status" value="1"/>
</dbReference>
<dbReference type="RefSeq" id="WP_067858094.1">
    <property type="nucleotide sequence ID" value="NZ_CP011502.1"/>
</dbReference>
<comment type="similarity">
    <text evidence="1 8">Belongs to the CoaE family.</text>
</comment>
<dbReference type="NCBIfam" id="TIGR00152">
    <property type="entry name" value="dephospho-CoA kinase"/>
    <property type="match status" value="1"/>
</dbReference>
<dbReference type="AlphaFoldDB" id="A0A0U4CI26"/>
<keyword evidence="3 8" id="KW-0808">Transferase</keyword>